<dbReference type="Gramene" id="TVU06711">
    <property type="protein sequence ID" value="TVU06711"/>
    <property type="gene ID" value="EJB05_49939"/>
</dbReference>
<organism evidence="2 3">
    <name type="scientific">Eragrostis curvula</name>
    <name type="common">weeping love grass</name>
    <dbReference type="NCBI Taxonomy" id="38414"/>
    <lineage>
        <taxon>Eukaryota</taxon>
        <taxon>Viridiplantae</taxon>
        <taxon>Streptophyta</taxon>
        <taxon>Embryophyta</taxon>
        <taxon>Tracheophyta</taxon>
        <taxon>Spermatophyta</taxon>
        <taxon>Magnoliopsida</taxon>
        <taxon>Liliopsida</taxon>
        <taxon>Poales</taxon>
        <taxon>Poaceae</taxon>
        <taxon>PACMAD clade</taxon>
        <taxon>Chloridoideae</taxon>
        <taxon>Eragrostideae</taxon>
        <taxon>Eragrostidinae</taxon>
        <taxon>Eragrostis</taxon>
    </lineage>
</organism>
<dbReference type="Proteomes" id="UP000324897">
    <property type="component" value="Unassembled WGS sequence"/>
</dbReference>
<dbReference type="EMBL" id="RWGY01000051">
    <property type="protein sequence ID" value="TVU06711.1"/>
    <property type="molecule type" value="Genomic_DNA"/>
</dbReference>
<comment type="caution">
    <text evidence="2">The sequence shown here is derived from an EMBL/GenBank/DDBJ whole genome shotgun (WGS) entry which is preliminary data.</text>
</comment>
<protein>
    <submittedName>
        <fullName evidence="2">Uncharacterized protein</fullName>
    </submittedName>
</protein>
<evidence type="ECO:0000313" key="3">
    <source>
        <dbReference type="Proteomes" id="UP000324897"/>
    </source>
</evidence>
<dbReference type="AlphaFoldDB" id="A0A5J9T818"/>
<reference evidence="2 3" key="1">
    <citation type="journal article" date="2019" name="Sci. Rep.">
        <title>A high-quality genome of Eragrostis curvula grass provides insights into Poaceae evolution and supports new strategies to enhance forage quality.</title>
        <authorList>
            <person name="Carballo J."/>
            <person name="Santos B.A.C.M."/>
            <person name="Zappacosta D."/>
            <person name="Garbus I."/>
            <person name="Selva J.P."/>
            <person name="Gallo C.A."/>
            <person name="Diaz A."/>
            <person name="Albertini E."/>
            <person name="Caccamo M."/>
            <person name="Echenique V."/>
        </authorList>
    </citation>
    <scope>NUCLEOTIDE SEQUENCE [LARGE SCALE GENOMIC DNA]</scope>
    <source>
        <strain evidence="3">cv. Victoria</strain>
        <tissue evidence="2">Leaf</tissue>
    </source>
</reference>
<feature type="region of interest" description="Disordered" evidence="1">
    <location>
        <begin position="125"/>
        <end position="180"/>
    </location>
</feature>
<keyword evidence="3" id="KW-1185">Reference proteome</keyword>
<proteinExistence type="predicted"/>
<feature type="compositionally biased region" description="Basic and acidic residues" evidence="1">
    <location>
        <begin position="143"/>
        <end position="169"/>
    </location>
</feature>
<evidence type="ECO:0000256" key="1">
    <source>
        <dbReference type="SAM" id="MobiDB-lite"/>
    </source>
</evidence>
<gene>
    <name evidence="2" type="ORF">EJB05_49939</name>
</gene>
<name>A0A5J9T818_9POAL</name>
<accession>A0A5J9T818</accession>
<evidence type="ECO:0000313" key="2">
    <source>
        <dbReference type="EMBL" id="TVU06711.1"/>
    </source>
</evidence>
<feature type="non-terminal residue" evidence="2">
    <location>
        <position position="1"/>
    </location>
</feature>
<feature type="compositionally biased region" description="Acidic residues" evidence="1">
    <location>
        <begin position="170"/>
        <end position="180"/>
    </location>
</feature>
<sequence length="180" mass="19635">IEVIKRKIKATTDDQGRNTHMKDSEELVDEAMRMVHERMGIHRDLLKLMENSHTELVGLVGGNMQLNGINAARLSQFVSNISGLHDTITNFWNNLKARKAAAAKGEHVVTTEDADCEEVDATEVNDPAAEKNDAPAVEEDTAVEEKDTVADEMDAGAKKKDAAKEKDVPAGEDEAEIIAA</sequence>